<keyword evidence="2" id="KW-0812">Transmembrane</keyword>
<gene>
    <name evidence="3" type="ORF">B0I35DRAFT_476959</name>
</gene>
<dbReference type="EMBL" id="JAGPNK010000004">
    <property type="protein sequence ID" value="KAH7323068.1"/>
    <property type="molecule type" value="Genomic_DNA"/>
</dbReference>
<comment type="caution">
    <text evidence="3">The sequence shown here is derived from an EMBL/GenBank/DDBJ whole genome shotgun (WGS) entry which is preliminary data.</text>
</comment>
<evidence type="ECO:0000256" key="2">
    <source>
        <dbReference type="SAM" id="Phobius"/>
    </source>
</evidence>
<feature type="transmembrane region" description="Helical" evidence="2">
    <location>
        <begin position="106"/>
        <end position="130"/>
    </location>
</feature>
<feature type="transmembrane region" description="Helical" evidence="2">
    <location>
        <begin position="29"/>
        <end position="51"/>
    </location>
</feature>
<keyword evidence="2" id="KW-1133">Transmembrane helix</keyword>
<feature type="compositionally biased region" description="Basic and acidic residues" evidence="1">
    <location>
        <begin position="207"/>
        <end position="258"/>
    </location>
</feature>
<feature type="transmembrane region" description="Helical" evidence="2">
    <location>
        <begin position="142"/>
        <end position="167"/>
    </location>
</feature>
<dbReference type="Proteomes" id="UP000813444">
    <property type="component" value="Unassembled WGS sequence"/>
</dbReference>
<feature type="region of interest" description="Disordered" evidence="1">
    <location>
        <begin position="201"/>
        <end position="258"/>
    </location>
</feature>
<keyword evidence="4" id="KW-1185">Reference proteome</keyword>
<accession>A0A8K0T1K7</accession>
<feature type="transmembrane region" description="Helical" evidence="2">
    <location>
        <begin position="58"/>
        <end position="81"/>
    </location>
</feature>
<sequence>MSLKTPLTRSELRYLEVAQEFRAQIMETFVTMSTISILFRAGLGFASLGVVSGWRQRLLVWFSIVLALGWAVSCWIMYHVVLKPDAMRWSPRVNGRQWPLYDYPQFVFLGAAIPFLVECILGSVLVPFLWTRNRMSRESNVWVIGGLGILALSSFSEVYEAACVLLFGPGIKFPIRMSGQPWGFLRSVFAIVAYTRLTRGGSAKDGGAQKEKSGGDNDEKMNTKEVEHDDSHKFVTESESGKMDEERGLLEDHKEVSQ</sequence>
<evidence type="ECO:0000313" key="3">
    <source>
        <dbReference type="EMBL" id="KAH7323068.1"/>
    </source>
</evidence>
<proteinExistence type="predicted"/>
<organism evidence="3 4">
    <name type="scientific">Stachybotrys elegans</name>
    <dbReference type="NCBI Taxonomy" id="80388"/>
    <lineage>
        <taxon>Eukaryota</taxon>
        <taxon>Fungi</taxon>
        <taxon>Dikarya</taxon>
        <taxon>Ascomycota</taxon>
        <taxon>Pezizomycotina</taxon>
        <taxon>Sordariomycetes</taxon>
        <taxon>Hypocreomycetidae</taxon>
        <taxon>Hypocreales</taxon>
        <taxon>Stachybotryaceae</taxon>
        <taxon>Stachybotrys</taxon>
    </lineage>
</organism>
<evidence type="ECO:0000313" key="4">
    <source>
        <dbReference type="Proteomes" id="UP000813444"/>
    </source>
</evidence>
<reference evidence="3" key="1">
    <citation type="journal article" date="2021" name="Nat. Commun.">
        <title>Genetic determinants of endophytism in the Arabidopsis root mycobiome.</title>
        <authorList>
            <person name="Mesny F."/>
            <person name="Miyauchi S."/>
            <person name="Thiergart T."/>
            <person name="Pickel B."/>
            <person name="Atanasova L."/>
            <person name="Karlsson M."/>
            <person name="Huettel B."/>
            <person name="Barry K.W."/>
            <person name="Haridas S."/>
            <person name="Chen C."/>
            <person name="Bauer D."/>
            <person name="Andreopoulos W."/>
            <person name="Pangilinan J."/>
            <person name="LaButti K."/>
            <person name="Riley R."/>
            <person name="Lipzen A."/>
            <person name="Clum A."/>
            <person name="Drula E."/>
            <person name="Henrissat B."/>
            <person name="Kohler A."/>
            <person name="Grigoriev I.V."/>
            <person name="Martin F.M."/>
            <person name="Hacquard S."/>
        </authorList>
    </citation>
    <scope>NUCLEOTIDE SEQUENCE</scope>
    <source>
        <strain evidence="3">MPI-CAGE-CH-0235</strain>
    </source>
</reference>
<protein>
    <submittedName>
        <fullName evidence="3">Uncharacterized protein</fullName>
    </submittedName>
</protein>
<keyword evidence="2" id="KW-0472">Membrane</keyword>
<dbReference type="AlphaFoldDB" id="A0A8K0T1K7"/>
<name>A0A8K0T1K7_9HYPO</name>
<evidence type="ECO:0000256" key="1">
    <source>
        <dbReference type="SAM" id="MobiDB-lite"/>
    </source>
</evidence>